<keyword evidence="4" id="KW-1185">Reference proteome</keyword>
<dbReference type="InterPro" id="IPR050373">
    <property type="entry name" value="Fibrinogen_C-term_domain"/>
</dbReference>
<dbReference type="EMBL" id="NIVC01003235">
    <property type="protein sequence ID" value="PAA52472.1"/>
    <property type="molecule type" value="Genomic_DNA"/>
</dbReference>
<dbReference type="PANTHER" id="PTHR19143">
    <property type="entry name" value="FIBRINOGEN/TENASCIN/ANGIOPOEITIN"/>
    <property type="match status" value="1"/>
</dbReference>
<accession>A0A267DVF9</accession>
<evidence type="ECO:0000259" key="2">
    <source>
        <dbReference type="PROSITE" id="PS51406"/>
    </source>
</evidence>
<dbReference type="STRING" id="282301.A0A267DVF9"/>
<comment type="caution">
    <text evidence="3">The sequence shown here is derived from an EMBL/GenBank/DDBJ whole genome shotgun (WGS) entry which is preliminary data.</text>
</comment>
<dbReference type="Gene3D" id="3.90.215.10">
    <property type="entry name" value="Gamma Fibrinogen, chain A, domain 1"/>
    <property type="match status" value="1"/>
</dbReference>
<dbReference type="Pfam" id="PF00147">
    <property type="entry name" value="Fibrinogen_C"/>
    <property type="match status" value="1"/>
</dbReference>
<reference evidence="3 4" key="1">
    <citation type="submission" date="2017-06" db="EMBL/GenBank/DDBJ databases">
        <title>A platform for efficient transgenesis in Macrostomum lignano, a flatworm model organism for stem cell research.</title>
        <authorList>
            <person name="Berezikov E."/>
        </authorList>
    </citation>
    <scope>NUCLEOTIDE SEQUENCE [LARGE SCALE GENOMIC DNA]</scope>
    <source>
        <strain evidence="3">DV1</strain>
        <tissue evidence="3">Whole organism</tissue>
    </source>
</reference>
<evidence type="ECO:0000313" key="3">
    <source>
        <dbReference type="EMBL" id="PAA52472.1"/>
    </source>
</evidence>
<evidence type="ECO:0000313" key="4">
    <source>
        <dbReference type="Proteomes" id="UP000215902"/>
    </source>
</evidence>
<dbReference type="AlphaFoldDB" id="A0A267DVF9"/>
<feature type="domain" description="Fibrinogen C-terminal" evidence="2">
    <location>
        <begin position="187"/>
        <end position="417"/>
    </location>
</feature>
<keyword evidence="1" id="KW-1015">Disulfide bond</keyword>
<name>A0A267DVF9_9PLAT</name>
<dbReference type="GO" id="GO:0005615">
    <property type="term" value="C:extracellular space"/>
    <property type="evidence" value="ECO:0007669"/>
    <property type="project" value="TreeGrafter"/>
</dbReference>
<dbReference type="InterPro" id="IPR014716">
    <property type="entry name" value="Fibrinogen_a/b/g_C_1"/>
</dbReference>
<feature type="non-terminal residue" evidence="3">
    <location>
        <position position="1"/>
    </location>
</feature>
<proteinExistence type="predicted"/>
<evidence type="ECO:0000256" key="1">
    <source>
        <dbReference type="ARBA" id="ARBA00023157"/>
    </source>
</evidence>
<dbReference type="Proteomes" id="UP000215902">
    <property type="component" value="Unassembled WGS sequence"/>
</dbReference>
<gene>
    <name evidence="3" type="ORF">BOX15_Mlig009296g2</name>
</gene>
<dbReference type="PROSITE" id="PS00514">
    <property type="entry name" value="FIBRINOGEN_C_1"/>
    <property type="match status" value="1"/>
</dbReference>
<protein>
    <recommendedName>
        <fullName evidence="2">Fibrinogen C-terminal domain-containing protein</fullName>
    </recommendedName>
</protein>
<dbReference type="PROSITE" id="PS51406">
    <property type="entry name" value="FIBRINOGEN_C_2"/>
    <property type="match status" value="1"/>
</dbReference>
<dbReference type="InterPro" id="IPR020837">
    <property type="entry name" value="Fibrinogen_CS"/>
</dbReference>
<dbReference type="SMART" id="SM00186">
    <property type="entry name" value="FBG"/>
    <property type="match status" value="1"/>
</dbReference>
<organism evidence="3 4">
    <name type="scientific">Macrostomum lignano</name>
    <dbReference type="NCBI Taxonomy" id="282301"/>
    <lineage>
        <taxon>Eukaryota</taxon>
        <taxon>Metazoa</taxon>
        <taxon>Spiralia</taxon>
        <taxon>Lophotrochozoa</taxon>
        <taxon>Platyhelminthes</taxon>
        <taxon>Rhabditophora</taxon>
        <taxon>Macrostomorpha</taxon>
        <taxon>Macrostomida</taxon>
        <taxon>Macrostomidae</taxon>
        <taxon>Macrostomum</taxon>
    </lineage>
</organism>
<dbReference type="InterPro" id="IPR036056">
    <property type="entry name" value="Fibrinogen-like_C"/>
</dbReference>
<dbReference type="OrthoDB" id="6345539at2759"/>
<dbReference type="SUPFAM" id="SSF56496">
    <property type="entry name" value="Fibrinogen C-terminal domain-like"/>
    <property type="match status" value="1"/>
</dbReference>
<dbReference type="InterPro" id="IPR002181">
    <property type="entry name" value="Fibrinogen_a/b/g_C_dom"/>
</dbReference>
<sequence>NRSSLERLSKRLSRKKLNNFFSVSFSAKMQCWTLIAVLLGVACWASPALGSGYQQQQLYTDVNSFARVGTTKFRGSSLNVFEIDGVQVAEPRIAFRASCNALKYSRVYMKYRLTLSVSIDANTLRSAKDGSKKVGQVTITGLKVKANKGLSSRQSGLSLMTILKNSGRSADLVFLCSSFRRCQYLREELLSNPSDVAEALQFEAFGRVGSSPVRFGAVRGASLPRLRCNRRRWIVFQRRVDGSLSFAQNWDAYVKGFGNPRSNYWMGLDRLSEMTKTSIKNGYKATARCRLRVETQSFDGKKYKAEFKMFEVLGPEQRYLLRVGQQVGKTALGTALVWHNGARFSTYDRDHDTHSRGSCSQLFGYGGWWYKGCHASNINGAYTTDKRITNNPTYNTVHISRRGYVPMKRTVMKFKCY</sequence>